<dbReference type="InterPro" id="IPR005762">
    <property type="entry name" value="MurD"/>
</dbReference>
<comment type="subcellular location">
    <subcellularLocation>
        <location evidence="2 17 18">Cytoplasm</location>
    </subcellularLocation>
</comment>
<dbReference type="HAMAP" id="MF_00639">
    <property type="entry name" value="MurD"/>
    <property type="match status" value="1"/>
</dbReference>
<evidence type="ECO:0000256" key="18">
    <source>
        <dbReference type="RuleBase" id="RU003664"/>
    </source>
</evidence>
<dbReference type="STRING" id="1121105.GCA_000421665_00146"/>
<dbReference type="PANTHER" id="PTHR43692:SF1">
    <property type="entry name" value="UDP-N-ACETYLMURAMOYLALANINE--D-GLUTAMATE LIGASE"/>
    <property type="match status" value="1"/>
</dbReference>
<evidence type="ECO:0000256" key="17">
    <source>
        <dbReference type="HAMAP-Rule" id="MF_00639"/>
    </source>
</evidence>
<dbReference type="Pfam" id="PF21799">
    <property type="entry name" value="MurD-like_N"/>
    <property type="match status" value="1"/>
</dbReference>
<dbReference type="NCBIfam" id="TIGR01087">
    <property type="entry name" value="murD"/>
    <property type="match status" value="1"/>
</dbReference>
<dbReference type="GO" id="GO:0051301">
    <property type="term" value="P:cell division"/>
    <property type="evidence" value="ECO:0007669"/>
    <property type="project" value="UniProtKB-KW"/>
</dbReference>
<evidence type="ECO:0000313" key="21">
    <source>
        <dbReference type="EMBL" id="HCS93572.1"/>
    </source>
</evidence>
<evidence type="ECO:0000256" key="8">
    <source>
        <dbReference type="ARBA" id="ARBA00022598"/>
    </source>
</evidence>
<reference evidence="21 22" key="1">
    <citation type="journal article" date="2018" name="Nat. Biotechnol.">
        <title>A standardized bacterial taxonomy based on genome phylogeny substantially revises the tree of life.</title>
        <authorList>
            <person name="Parks D.H."/>
            <person name="Chuvochina M."/>
            <person name="Waite D.W."/>
            <person name="Rinke C."/>
            <person name="Skarshewski A."/>
            <person name="Chaumeil P.A."/>
            <person name="Hugenholtz P."/>
        </authorList>
    </citation>
    <scope>NUCLEOTIDE SEQUENCE [LARGE SCALE GENOMIC DNA]</scope>
    <source>
        <strain evidence="21">UBA11306</strain>
    </source>
</reference>
<keyword evidence="11 17" id="KW-0133">Cell shape</keyword>
<keyword evidence="8 17" id="KW-0436">Ligase</keyword>
<comment type="caution">
    <text evidence="21">The sequence shown here is derived from an EMBL/GenBank/DDBJ whole genome shotgun (WGS) entry which is preliminary data.</text>
</comment>
<dbReference type="GO" id="GO:0008764">
    <property type="term" value="F:UDP-N-acetylmuramoylalanine-D-glutamate ligase activity"/>
    <property type="evidence" value="ECO:0007669"/>
    <property type="project" value="UniProtKB-UniRule"/>
</dbReference>
<evidence type="ECO:0000256" key="7">
    <source>
        <dbReference type="ARBA" id="ARBA00022490"/>
    </source>
</evidence>
<keyword evidence="17 18" id="KW-0131">Cell cycle</keyword>
<keyword evidence="9 17" id="KW-0547">Nucleotide-binding</keyword>
<proteinExistence type="inferred from homology"/>
<dbReference type="InterPro" id="IPR036615">
    <property type="entry name" value="Mur_ligase_C_dom_sf"/>
</dbReference>
<protein>
    <recommendedName>
        <fullName evidence="6 17">UDP-N-acetylmuramoylalanine--D-glutamate ligase</fullName>
        <ecNumber evidence="5 17">6.3.2.9</ecNumber>
    </recommendedName>
    <alternativeName>
        <fullName evidence="15 17">D-glutamic acid-adding enzyme</fullName>
    </alternativeName>
    <alternativeName>
        <fullName evidence="14 17">UDP-N-acetylmuramoyl-L-alanyl-D-glutamate synthetase</fullName>
    </alternativeName>
</protein>
<keyword evidence="17 18" id="KW-0132">Cell division</keyword>
<evidence type="ECO:0000256" key="9">
    <source>
        <dbReference type="ARBA" id="ARBA00022741"/>
    </source>
</evidence>
<dbReference type="SUPFAM" id="SSF51984">
    <property type="entry name" value="MurCD N-terminal domain"/>
    <property type="match status" value="1"/>
</dbReference>
<feature type="binding site" evidence="17">
    <location>
        <begin position="132"/>
        <end position="138"/>
    </location>
    <ligand>
        <name>ATP</name>
        <dbReference type="ChEBI" id="CHEBI:30616"/>
    </ligand>
</feature>
<dbReference type="GO" id="GO:0005737">
    <property type="term" value="C:cytoplasm"/>
    <property type="evidence" value="ECO:0007669"/>
    <property type="project" value="UniProtKB-SubCell"/>
</dbReference>
<evidence type="ECO:0000256" key="14">
    <source>
        <dbReference type="ARBA" id="ARBA00030398"/>
    </source>
</evidence>
<dbReference type="GO" id="GO:0008360">
    <property type="term" value="P:regulation of cell shape"/>
    <property type="evidence" value="ECO:0007669"/>
    <property type="project" value="UniProtKB-KW"/>
</dbReference>
<dbReference type="RefSeq" id="WP_156831850.1">
    <property type="nucleotide sequence ID" value="NZ_JBQEAI010000001.1"/>
</dbReference>
<organism evidence="21 22">
    <name type="scientific">Bavariicoccus seileri</name>
    <dbReference type="NCBI Taxonomy" id="549685"/>
    <lineage>
        <taxon>Bacteria</taxon>
        <taxon>Bacillati</taxon>
        <taxon>Bacillota</taxon>
        <taxon>Bacilli</taxon>
        <taxon>Lactobacillales</taxon>
        <taxon>Enterococcaceae</taxon>
        <taxon>Bavariicoccus</taxon>
    </lineage>
</organism>
<dbReference type="Gene3D" id="3.40.50.720">
    <property type="entry name" value="NAD(P)-binding Rossmann-like Domain"/>
    <property type="match status" value="1"/>
</dbReference>
<keyword evidence="13 17" id="KW-0961">Cell wall biogenesis/degradation</keyword>
<evidence type="ECO:0000256" key="2">
    <source>
        <dbReference type="ARBA" id="ARBA00004496"/>
    </source>
</evidence>
<comment type="function">
    <text evidence="1 17 18">Cell wall formation. Catalyzes the addition of glutamate to the nucleotide precursor UDP-N-acetylmuramoyl-L-alanine (UMA).</text>
</comment>
<gene>
    <name evidence="17" type="primary">murD</name>
    <name evidence="21" type="ORF">DIW15_02540</name>
</gene>
<dbReference type="InterPro" id="IPR004101">
    <property type="entry name" value="Mur_ligase_C"/>
</dbReference>
<evidence type="ECO:0000256" key="1">
    <source>
        <dbReference type="ARBA" id="ARBA00002734"/>
    </source>
</evidence>
<dbReference type="Pfam" id="PF02875">
    <property type="entry name" value="Mur_ligase_C"/>
    <property type="match status" value="1"/>
</dbReference>
<evidence type="ECO:0000259" key="19">
    <source>
        <dbReference type="Pfam" id="PF02875"/>
    </source>
</evidence>
<evidence type="ECO:0000256" key="11">
    <source>
        <dbReference type="ARBA" id="ARBA00022960"/>
    </source>
</evidence>
<keyword evidence="7 17" id="KW-0963">Cytoplasm</keyword>
<keyword evidence="10 17" id="KW-0067">ATP-binding</keyword>
<dbReference type="EMBL" id="DQHO01000016">
    <property type="protein sequence ID" value="HCS93572.1"/>
    <property type="molecule type" value="Genomic_DNA"/>
</dbReference>
<evidence type="ECO:0000256" key="3">
    <source>
        <dbReference type="ARBA" id="ARBA00004752"/>
    </source>
</evidence>
<dbReference type="Gene3D" id="3.40.1190.10">
    <property type="entry name" value="Mur-like, catalytic domain"/>
    <property type="match status" value="1"/>
</dbReference>
<accession>A0A3D4S523</accession>
<evidence type="ECO:0000313" key="22">
    <source>
        <dbReference type="Proteomes" id="UP000262195"/>
    </source>
</evidence>
<dbReference type="UniPathway" id="UPA00219"/>
<dbReference type="InterPro" id="IPR013221">
    <property type="entry name" value="Mur_ligase_cen"/>
</dbReference>
<comment type="catalytic activity">
    <reaction evidence="16 17 18">
        <text>UDP-N-acetyl-alpha-D-muramoyl-L-alanine + D-glutamate + ATP = UDP-N-acetyl-alpha-D-muramoyl-L-alanyl-D-glutamate + ADP + phosphate + H(+)</text>
        <dbReference type="Rhea" id="RHEA:16429"/>
        <dbReference type="ChEBI" id="CHEBI:15378"/>
        <dbReference type="ChEBI" id="CHEBI:29986"/>
        <dbReference type="ChEBI" id="CHEBI:30616"/>
        <dbReference type="ChEBI" id="CHEBI:43474"/>
        <dbReference type="ChEBI" id="CHEBI:83898"/>
        <dbReference type="ChEBI" id="CHEBI:83900"/>
        <dbReference type="ChEBI" id="CHEBI:456216"/>
        <dbReference type="EC" id="6.3.2.9"/>
    </reaction>
</comment>
<evidence type="ECO:0000256" key="4">
    <source>
        <dbReference type="ARBA" id="ARBA00010416"/>
    </source>
</evidence>
<dbReference type="GO" id="GO:0071555">
    <property type="term" value="P:cell wall organization"/>
    <property type="evidence" value="ECO:0007669"/>
    <property type="project" value="UniProtKB-KW"/>
</dbReference>
<evidence type="ECO:0000259" key="20">
    <source>
        <dbReference type="Pfam" id="PF08245"/>
    </source>
</evidence>
<dbReference type="InterPro" id="IPR036565">
    <property type="entry name" value="Mur-like_cat_sf"/>
</dbReference>
<evidence type="ECO:0000256" key="5">
    <source>
        <dbReference type="ARBA" id="ARBA00012212"/>
    </source>
</evidence>
<comment type="pathway">
    <text evidence="3 17 18">Cell wall biogenesis; peptidoglycan biosynthesis.</text>
</comment>
<dbReference type="GO" id="GO:0005524">
    <property type="term" value="F:ATP binding"/>
    <property type="evidence" value="ECO:0007669"/>
    <property type="project" value="UniProtKB-UniRule"/>
</dbReference>
<dbReference type="EC" id="6.3.2.9" evidence="5 17"/>
<dbReference type="PANTHER" id="PTHR43692">
    <property type="entry name" value="UDP-N-ACETYLMURAMOYLALANINE--D-GLUTAMATE LIGASE"/>
    <property type="match status" value="1"/>
</dbReference>
<keyword evidence="12 17" id="KW-0573">Peptidoglycan synthesis</keyword>
<name>A0A3D4S523_9ENTE</name>
<dbReference type="AlphaFoldDB" id="A0A3D4S523"/>
<evidence type="ECO:0000256" key="16">
    <source>
        <dbReference type="ARBA" id="ARBA00047632"/>
    </source>
</evidence>
<evidence type="ECO:0000256" key="12">
    <source>
        <dbReference type="ARBA" id="ARBA00022984"/>
    </source>
</evidence>
<comment type="similarity">
    <text evidence="4 17">Belongs to the MurCDEF family.</text>
</comment>
<dbReference type="Pfam" id="PF08245">
    <property type="entry name" value="Mur_ligase_M"/>
    <property type="match status" value="1"/>
</dbReference>
<evidence type="ECO:0000256" key="6">
    <source>
        <dbReference type="ARBA" id="ARBA00015655"/>
    </source>
</evidence>
<feature type="domain" description="Mur ligase C-terminal" evidence="19">
    <location>
        <begin position="328"/>
        <end position="440"/>
    </location>
</feature>
<dbReference type="SUPFAM" id="SSF53244">
    <property type="entry name" value="MurD-like peptide ligases, peptide-binding domain"/>
    <property type="match status" value="1"/>
</dbReference>
<sequence>MVKITENKRGIVVKKCEDLKQKHVLVLGLGVTGLPVATVLRRLGNEVTINDRHEPADEETVETCQKLGIGLVTGSHPTNLLSDKAIDLVVKNPGIPYENPMVVKAQSLNIPVITDLELVSLLCEGDLIGITGSNGKTTTTEMTYLLLKAAYDKRVHLGGNIGIPLMTVIQTVKPEDYLVMELSSFQLAGTKALAPHIAAITNIYSAHLDYHHSRAAYIEAKMNITRHQTADDYIIYNANGEELPSLVTSHSKAKQIPFSSSRRLENGYWCDDHSIYFGDQKLFDSSIVTIPGIQNKENAMIAIAVARLLGVSDEVIAEKLPTFKGVKHRLQFLKNYHGVDIYNDSKATNIAATKTALHSFDKDVVLIAGGLDRGNGFDDLKEAVKPVKKAFVYGQTKEKLADFFTRLAIPVVVVPDLECATKEAFKTIHSGDTLLFSPACASWDMYHTFEERGDHFISLVTQLTADQK</sequence>
<dbReference type="Proteomes" id="UP000262195">
    <property type="component" value="Unassembled WGS sequence"/>
</dbReference>
<evidence type="ECO:0000256" key="15">
    <source>
        <dbReference type="ARBA" id="ARBA00032324"/>
    </source>
</evidence>
<dbReference type="GO" id="GO:0009252">
    <property type="term" value="P:peptidoglycan biosynthetic process"/>
    <property type="evidence" value="ECO:0007669"/>
    <property type="project" value="UniProtKB-UniRule"/>
</dbReference>
<evidence type="ECO:0000256" key="10">
    <source>
        <dbReference type="ARBA" id="ARBA00022840"/>
    </source>
</evidence>
<dbReference type="SUPFAM" id="SSF53623">
    <property type="entry name" value="MurD-like peptide ligases, catalytic domain"/>
    <property type="match status" value="1"/>
</dbReference>
<dbReference type="Gene3D" id="3.90.190.20">
    <property type="entry name" value="Mur ligase, C-terminal domain"/>
    <property type="match status" value="1"/>
</dbReference>
<evidence type="ECO:0000256" key="13">
    <source>
        <dbReference type="ARBA" id="ARBA00023316"/>
    </source>
</evidence>
<feature type="domain" description="Mur ligase central" evidence="20">
    <location>
        <begin position="130"/>
        <end position="306"/>
    </location>
</feature>